<dbReference type="AlphaFoldDB" id="A0A562Q897"/>
<reference evidence="1 2" key="1">
    <citation type="journal article" date="2015" name="Stand. Genomic Sci.">
        <title>Genomic Encyclopedia of Bacterial and Archaeal Type Strains, Phase III: the genomes of soil and plant-associated and newly described type strains.</title>
        <authorList>
            <person name="Whitman W.B."/>
            <person name="Woyke T."/>
            <person name="Klenk H.P."/>
            <person name="Zhou Y."/>
            <person name="Lilburn T.G."/>
            <person name="Beck B.J."/>
            <person name="De Vos P."/>
            <person name="Vandamme P."/>
            <person name="Eisen J.A."/>
            <person name="Garrity G."/>
            <person name="Hugenholtz P."/>
            <person name="Kyrpides N.C."/>
        </authorList>
    </citation>
    <scope>NUCLEOTIDE SEQUENCE [LARGE SCALE GENOMIC DNA]</scope>
    <source>
        <strain evidence="1 2">CGMCC 1.6858</strain>
    </source>
</reference>
<organism evidence="1 2">
    <name type="scientific">Pseudomonas duriflava</name>
    <dbReference type="NCBI Taxonomy" id="459528"/>
    <lineage>
        <taxon>Bacteria</taxon>
        <taxon>Pseudomonadati</taxon>
        <taxon>Pseudomonadota</taxon>
        <taxon>Gammaproteobacteria</taxon>
        <taxon>Pseudomonadales</taxon>
        <taxon>Pseudomonadaceae</taxon>
        <taxon>Pseudomonas</taxon>
    </lineage>
</organism>
<gene>
    <name evidence="1" type="ORF">IQ22_03554</name>
</gene>
<dbReference type="Proteomes" id="UP000316905">
    <property type="component" value="Unassembled WGS sequence"/>
</dbReference>
<protein>
    <submittedName>
        <fullName evidence="1">Uncharacterized protein YceK</fullName>
    </submittedName>
</protein>
<dbReference type="Pfam" id="PF07119">
    <property type="entry name" value="DUF1375"/>
    <property type="match status" value="1"/>
</dbReference>
<evidence type="ECO:0000313" key="2">
    <source>
        <dbReference type="Proteomes" id="UP000316905"/>
    </source>
</evidence>
<name>A0A562Q897_9PSED</name>
<proteinExistence type="predicted"/>
<keyword evidence="2" id="KW-1185">Reference proteome</keyword>
<sequence length="86" mass="8787">MLMLLSGCASVGALNANKPGAPLVYAGTRLDWYALQGGCCPAERFGVEAPTYPALDLPASLLLDTVLFPLALAKVLGVGLIVRGGS</sequence>
<dbReference type="EMBL" id="VLKY01000012">
    <property type="protein sequence ID" value="TWI52410.1"/>
    <property type="molecule type" value="Genomic_DNA"/>
</dbReference>
<evidence type="ECO:0000313" key="1">
    <source>
        <dbReference type="EMBL" id="TWI52410.1"/>
    </source>
</evidence>
<dbReference type="InterPro" id="IPR010780">
    <property type="entry name" value="DUF1375"/>
</dbReference>
<accession>A0A562Q897</accession>
<comment type="caution">
    <text evidence="1">The sequence shown here is derived from an EMBL/GenBank/DDBJ whole genome shotgun (WGS) entry which is preliminary data.</text>
</comment>